<dbReference type="EMBL" id="KB870811">
    <property type="protein sequence ID" value="EOA18348.1"/>
    <property type="molecule type" value="Genomic_DNA"/>
</dbReference>
<reference evidence="4" key="1">
    <citation type="journal article" date="2013" name="Nat. Genet.">
        <title>The Capsella rubella genome and the genomic consequences of rapid mating system evolution.</title>
        <authorList>
            <person name="Slotte T."/>
            <person name="Hazzouri K.M."/>
            <person name="Agren J.A."/>
            <person name="Koenig D."/>
            <person name="Maumus F."/>
            <person name="Guo Y.L."/>
            <person name="Steige K."/>
            <person name="Platts A.E."/>
            <person name="Escobar J.S."/>
            <person name="Newman L.K."/>
            <person name="Wang W."/>
            <person name="Mandakova T."/>
            <person name="Vello E."/>
            <person name="Smith L.M."/>
            <person name="Henz S.R."/>
            <person name="Steffen J."/>
            <person name="Takuno S."/>
            <person name="Brandvain Y."/>
            <person name="Coop G."/>
            <person name="Andolfatto P."/>
            <person name="Hu T.T."/>
            <person name="Blanchette M."/>
            <person name="Clark R.M."/>
            <person name="Quesneville H."/>
            <person name="Nordborg M."/>
            <person name="Gaut B.S."/>
            <person name="Lysak M.A."/>
            <person name="Jenkins J."/>
            <person name="Grimwood J."/>
            <person name="Chapman J."/>
            <person name="Prochnik S."/>
            <person name="Shu S."/>
            <person name="Rokhsar D."/>
            <person name="Schmutz J."/>
            <person name="Weigel D."/>
            <person name="Wright S.I."/>
        </authorList>
    </citation>
    <scope>NUCLEOTIDE SEQUENCE [LARGE SCALE GENOMIC DNA]</scope>
    <source>
        <strain evidence="4">cv. Monte Gargano</strain>
    </source>
</reference>
<organism evidence="3 4">
    <name type="scientific">Capsella rubella</name>
    <dbReference type="NCBI Taxonomy" id="81985"/>
    <lineage>
        <taxon>Eukaryota</taxon>
        <taxon>Viridiplantae</taxon>
        <taxon>Streptophyta</taxon>
        <taxon>Embryophyta</taxon>
        <taxon>Tracheophyta</taxon>
        <taxon>Spermatophyta</taxon>
        <taxon>Magnoliopsida</taxon>
        <taxon>eudicotyledons</taxon>
        <taxon>Gunneridae</taxon>
        <taxon>Pentapetalae</taxon>
        <taxon>rosids</taxon>
        <taxon>malvids</taxon>
        <taxon>Brassicales</taxon>
        <taxon>Brassicaceae</taxon>
        <taxon>Camelineae</taxon>
        <taxon>Capsella</taxon>
    </lineage>
</organism>
<evidence type="ECO:0000313" key="4">
    <source>
        <dbReference type="Proteomes" id="UP000029121"/>
    </source>
</evidence>
<dbReference type="CDD" id="cd06222">
    <property type="entry name" value="RNase_H_like"/>
    <property type="match status" value="1"/>
</dbReference>
<dbReference type="GO" id="GO:0003676">
    <property type="term" value="F:nucleic acid binding"/>
    <property type="evidence" value="ECO:0007669"/>
    <property type="project" value="InterPro"/>
</dbReference>
<protein>
    <submittedName>
        <fullName evidence="3">Uncharacterized protein</fullName>
    </submittedName>
</protein>
<feature type="domain" description="RNase H type-1" evidence="1">
    <location>
        <begin position="288"/>
        <end position="409"/>
    </location>
</feature>
<feature type="domain" description="Reverse transcriptase zinc-binding" evidence="2">
    <location>
        <begin position="75"/>
        <end position="170"/>
    </location>
</feature>
<dbReference type="InterPro" id="IPR012337">
    <property type="entry name" value="RNaseH-like_sf"/>
</dbReference>
<dbReference type="Pfam" id="PF13456">
    <property type="entry name" value="RVT_3"/>
    <property type="match status" value="1"/>
</dbReference>
<dbReference type="SUPFAM" id="SSF53098">
    <property type="entry name" value="Ribonuclease H-like"/>
    <property type="match status" value="1"/>
</dbReference>
<accession>R0H488</accession>
<evidence type="ECO:0000259" key="1">
    <source>
        <dbReference type="Pfam" id="PF13456"/>
    </source>
</evidence>
<sequence>PWIPTTPPHPPQLQNEEEAVLPVRILIDPHTFHWDSHQLHRYIDTHDHHLIQKIFLPQVPMVDDYLWSYTKDGEYSVKSGYWKALSLQREEHAPVAPLATSPDIASTIWQLNIAPKLKHFLWRLASRAIGVADNLRRRNININPYCSWCCSDFESSEHIFFTCPRVHPIWRMVGVPLTLLGDPNISLEDKLRYLFRLHNDSSLPIFKRTSPFLVLWRLWKTRNNLVFNRKSTTTEEVFKYICLDTEEWLNHLTPHAPITTTTSKPLSYHAPTRRSKWTPPCQGWVKCNYDASHHEGNRDSGLGWIIHDSHGTFLHGGMGRFQGRYTAAEAECSALLWALQSSWALGYRSIVFEGDSQTLHRALHSQTNNPRLRNYVNTILQWKPMFSSILFTFQFREQNSCADKLAKSALLSSQLYALFTVCPLFLHSSVNNDCTKSF</sequence>
<dbReference type="InterPro" id="IPR036397">
    <property type="entry name" value="RNaseH_sf"/>
</dbReference>
<gene>
    <name evidence="3" type="ORF">CARUB_v10006875mg</name>
</gene>
<dbReference type="AlphaFoldDB" id="R0H488"/>
<dbReference type="GO" id="GO:0004523">
    <property type="term" value="F:RNA-DNA hybrid ribonuclease activity"/>
    <property type="evidence" value="ECO:0007669"/>
    <property type="project" value="InterPro"/>
</dbReference>
<dbReference type="InterPro" id="IPR002156">
    <property type="entry name" value="RNaseH_domain"/>
</dbReference>
<keyword evidence="4" id="KW-1185">Reference proteome</keyword>
<feature type="non-terminal residue" evidence="3">
    <location>
        <position position="1"/>
    </location>
</feature>
<dbReference type="PANTHER" id="PTHR47074:SF78">
    <property type="entry name" value="GB|AAF30348.1-RELATED"/>
    <property type="match status" value="1"/>
</dbReference>
<name>R0H488_9BRAS</name>
<dbReference type="eggNOG" id="KOG1075">
    <property type="taxonomic scope" value="Eukaryota"/>
</dbReference>
<proteinExistence type="predicted"/>
<dbReference type="Gene3D" id="3.30.420.10">
    <property type="entry name" value="Ribonuclease H-like superfamily/Ribonuclease H"/>
    <property type="match status" value="1"/>
</dbReference>
<dbReference type="InterPro" id="IPR044730">
    <property type="entry name" value="RNase_H-like_dom_plant"/>
</dbReference>
<dbReference type="InterPro" id="IPR052929">
    <property type="entry name" value="RNase_H-like_EbsB-rel"/>
</dbReference>
<dbReference type="STRING" id="81985.R0H488"/>
<evidence type="ECO:0000259" key="2">
    <source>
        <dbReference type="Pfam" id="PF13966"/>
    </source>
</evidence>
<dbReference type="InterPro" id="IPR026960">
    <property type="entry name" value="RVT-Znf"/>
</dbReference>
<evidence type="ECO:0000313" key="3">
    <source>
        <dbReference type="EMBL" id="EOA18348.1"/>
    </source>
</evidence>
<dbReference type="Proteomes" id="UP000029121">
    <property type="component" value="Unassembled WGS sequence"/>
</dbReference>
<dbReference type="PANTHER" id="PTHR47074">
    <property type="entry name" value="BNAC02G40300D PROTEIN"/>
    <property type="match status" value="1"/>
</dbReference>
<dbReference type="Pfam" id="PF13966">
    <property type="entry name" value="zf-RVT"/>
    <property type="match status" value="1"/>
</dbReference>